<proteinExistence type="predicted"/>
<accession>A0AAD3SBD9</accession>
<keyword evidence="3" id="KW-1185">Reference proteome</keyword>
<sequence length="87" mass="9625">MRNYSSRRLQKLQQATAGSSCQAIGSKQARVQNIAKDKNDSMPCSRGSSMAGRQRSGMIFQPRMMAGEGGIISQGDQQWVDHHGWQL</sequence>
<evidence type="ECO:0000256" key="1">
    <source>
        <dbReference type="SAM" id="MobiDB-lite"/>
    </source>
</evidence>
<comment type="caution">
    <text evidence="2">The sequence shown here is derived from an EMBL/GenBank/DDBJ whole genome shotgun (WGS) entry which is preliminary data.</text>
</comment>
<feature type="region of interest" description="Disordered" evidence="1">
    <location>
        <begin position="1"/>
        <end position="54"/>
    </location>
</feature>
<name>A0AAD3SBD9_NEPGR</name>
<feature type="compositionally biased region" description="Polar residues" evidence="1">
    <location>
        <begin position="1"/>
        <end position="31"/>
    </location>
</feature>
<gene>
    <name evidence="2" type="ORF">Nepgr_009621</name>
</gene>
<evidence type="ECO:0000313" key="3">
    <source>
        <dbReference type="Proteomes" id="UP001279734"/>
    </source>
</evidence>
<protein>
    <submittedName>
        <fullName evidence="2">Uncharacterized protein</fullName>
    </submittedName>
</protein>
<dbReference type="Proteomes" id="UP001279734">
    <property type="component" value="Unassembled WGS sequence"/>
</dbReference>
<evidence type="ECO:0000313" key="2">
    <source>
        <dbReference type="EMBL" id="GMH07781.1"/>
    </source>
</evidence>
<dbReference type="AlphaFoldDB" id="A0AAD3SBD9"/>
<organism evidence="2 3">
    <name type="scientific">Nepenthes gracilis</name>
    <name type="common">Slender pitcher plant</name>
    <dbReference type="NCBI Taxonomy" id="150966"/>
    <lineage>
        <taxon>Eukaryota</taxon>
        <taxon>Viridiplantae</taxon>
        <taxon>Streptophyta</taxon>
        <taxon>Embryophyta</taxon>
        <taxon>Tracheophyta</taxon>
        <taxon>Spermatophyta</taxon>
        <taxon>Magnoliopsida</taxon>
        <taxon>eudicotyledons</taxon>
        <taxon>Gunneridae</taxon>
        <taxon>Pentapetalae</taxon>
        <taxon>Caryophyllales</taxon>
        <taxon>Nepenthaceae</taxon>
        <taxon>Nepenthes</taxon>
    </lineage>
</organism>
<dbReference type="EMBL" id="BSYO01000007">
    <property type="protein sequence ID" value="GMH07781.1"/>
    <property type="molecule type" value="Genomic_DNA"/>
</dbReference>
<reference evidence="2" key="1">
    <citation type="submission" date="2023-05" db="EMBL/GenBank/DDBJ databases">
        <title>Nepenthes gracilis genome sequencing.</title>
        <authorList>
            <person name="Fukushima K."/>
        </authorList>
    </citation>
    <scope>NUCLEOTIDE SEQUENCE</scope>
    <source>
        <strain evidence="2">SING2019-196</strain>
    </source>
</reference>